<accession>A0ABT2B2M1</accession>
<dbReference type="RefSeq" id="WP_258779179.1">
    <property type="nucleotide sequence ID" value="NZ_JANUGP010000010.1"/>
</dbReference>
<dbReference type="EMBL" id="JANUGP010000010">
    <property type="protein sequence ID" value="MCS0602672.1"/>
    <property type="molecule type" value="Genomic_DNA"/>
</dbReference>
<sequence length="197" mass="21268">MELVPPPRPRLLPDPLDDPTWVSRLVSTHEMPLTGTLNEAQRAGRQCMWCPATAPVELRPLEGMEAGWPPRVCAACVEARTAKVETFILWVRHAAECEACEAGPRCAAAVPLAEAHATACETATGSRLVTCMACQAELSILNPGTVPRHWPGDAGSYFSYLHSPKCRSRSTGGGRLRALPPPHEHHGEGKPNPEGRS</sequence>
<reference evidence="2 3" key="1">
    <citation type="submission" date="2022-08" db="EMBL/GenBank/DDBJ databases">
        <authorList>
            <person name="Somphong A."/>
            <person name="Phongsopitanun W."/>
        </authorList>
    </citation>
    <scope>NUCLEOTIDE SEQUENCE [LARGE SCALE GENOMIC DNA]</scope>
    <source>
        <strain evidence="2 3">LP11</strain>
    </source>
</reference>
<keyword evidence="3" id="KW-1185">Reference proteome</keyword>
<evidence type="ECO:0000256" key="1">
    <source>
        <dbReference type="SAM" id="MobiDB-lite"/>
    </source>
</evidence>
<protein>
    <submittedName>
        <fullName evidence="2">Uncharacterized protein</fullName>
    </submittedName>
</protein>
<dbReference type="Proteomes" id="UP001205612">
    <property type="component" value="Unassembled WGS sequence"/>
</dbReference>
<feature type="compositionally biased region" description="Basic and acidic residues" evidence="1">
    <location>
        <begin position="182"/>
        <end position="197"/>
    </location>
</feature>
<evidence type="ECO:0000313" key="2">
    <source>
        <dbReference type="EMBL" id="MCS0602672.1"/>
    </source>
</evidence>
<organism evidence="2 3">
    <name type="scientific">Streptomyces pyxinicus</name>
    <dbReference type="NCBI Taxonomy" id="2970331"/>
    <lineage>
        <taxon>Bacteria</taxon>
        <taxon>Bacillati</taxon>
        <taxon>Actinomycetota</taxon>
        <taxon>Actinomycetes</taxon>
        <taxon>Kitasatosporales</taxon>
        <taxon>Streptomycetaceae</taxon>
        <taxon>Streptomyces</taxon>
    </lineage>
</organism>
<comment type="caution">
    <text evidence="2">The sequence shown here is derived from an EMBL/GenBank/DDBJ whole genome shotgun (WGS) entry which is preliminary data.</text>
</comment>
<gene>
    <name evidence="2" type="ORF">NX794_15845</name>
</gene>
<evidence type="ECO:0000313" key="3">
    <source>
        <dbReference type="Proteomes" id="UP001205612"/>
    </source>
</evidence>
<name>A0ABT2B2M1_9ACTN</name>
<feature type="region of interest" description="Disordered" evidence="1">
    <location>
        <begin position="168"/>
        <end position="197"/>
    </location>
</feature>
<proteinExistence type="predicted"/>